<accession>A0ABT8W941</accession>
<evidence type="ECO:0000256" key="1">
    <source>
        <dbReference type="SAM" id="SignalP"/>
    </source>
</evidence>
<evidence type="ECO:0000313" key="3">
    <source>
        <dbReference type="Proteomes" id="UP001176883"/>
    </source>
</evidence>
<name>A0ABT8W941_9FLAO</name>
<gene>
    <name evidence="2" type="ORF">Q4Q35_07500</name>
</gene>
<dbReference type="InterPro" id="IPR011049">
    <property type="entry name" value="Serralysin-like_metalloprot_C"/>
</dbReference>
<dbReference type="EMBL" id="JAUOEK010000084">
    <property type="protein sequence ID" value="MDO5969648.1"/>
    <property type="molecule type" value="Genomic_DNA"/>
</dbReference>
<proteinExistence type="predicted"/>
<feature type="chain" id="PRO_5046116452" description="Trimeric autotransporter adhesin YadA-like head domain-containing protein" evidence="1">
    <location>
        <begin position="22"/>
        <end position="626"/>
    </location>
</feature>
<organism evidence="2 3">
    <name type="scientific">Flavivirga aquimarina</name>
    <dbReference type="NCBI Taxonomy" id="2027862"/>
    <lineage>
        <taxon>Bacteria</taxon>
        <taxon>Pseudomonadati</taxon>
        <taxon>Bacteroidota</taxon>
        <taxon>Flavobacteriia</taxon>
        <taxon>Flavobacteriales</taxon>
        <taxon>Flavobacteriaceae</taxon>
        <taxon>Flavivirga</taxon>
    </lineage>
</organism>
<dbReference type="RefSeq" id="WP_303277345.1">
    <property type="nucleotide sequence ID" value="NZ_JAUOEK010000084.1"/>
</dbReference>
<evidence type="ECO:0000313" key="2">
    <source>
        <dbReference type="EMBL" id="MDO5969648.1"/>
    </source>
</evidence>
<dbReference type="Proteomes" id="UP001176883">
    <property type="component" value="Unassembled WGS sequence"/>
</dbReference>
<keyword evidence="3" id="KW-1185">Reference proteome</keyword>
<keyword evidence="1" id="KW-0732">Signal</keyword>
<feature type="signal peptide" evidence="1">
    <location>
        <begin position="1"/>
        <end position="21"/>
    </location>
</feature>
<evidence type="ECO:0008006" key="4">
    <source>
        <dbReference type="Google" id="ProtNLM"/>
    </source>
</evidence>
<protein>
    <recommendedName>
        <fullName evidence="4">Trimeric autotransporter adhesin YadA-like head domain-containing protein</fullName>
    </recommendedName>
</protein>
<sequence length="626" mass="63761">MKKITLLIVLSIASFSAIAQAPDKMSYQAIVRNASDQILANQSVGMQISILQGSSSGSAVYVETQNPTTNDNGLLTIEIGTGTIVSGTFNSIGWGNNAYFIKTEIDPTGGSSYSITGTSQLMSVPYALHAKTADSFTETDPIFTGSEANNITSTDITNLSNLSGTNTGDQDISGIATNASDISDIETEQTTQNTAIALNTAKQTYPTADANKLANIEANATADQTDAEIKTAYENNADTNAFTDAEKTLLANQSGTNTGDQDISGIATNAGAITNLVTLNTAQTITGAKTFDANVIVKGLTIGNGTAGVATNTSIGINALVSNASGINNVAIGEQAGFSITGSNNVAIGTATNRNAAEGDGNIAIGQNANYQGTSGANNIALGTLSYRQGNSGSNNIALGLAALYEESTGSNNIALGNNSSRLNNDGEGNITIGYQAGNAITSGDYNLAIGYDADVSSGTLTNATAIGNGATVSASNKVQIGNSALTAVQLGTGSNVALETGTIKLNGGTPGDGKVLTSDASGNATWETPSSSSLSVKTISANTTLTSSDNIVIINGNYTATLPASPVDGQFIKVCSTTSTAGINGNGKTMYAFNATYSSVTFGSQFHETLSFIYSSTLDVWFMSY</sequence>
<dbReference type="Gene3D" id="2.150.10.10">
    <property type="entry name" value="Serralysin-like metalloprotease, C-terminal"/>
    <property type="match status" value="1"/>
</dbReference>
<comment type="caution">
    <text evidence="2">The sequence shown here is derived from an EMBL/GenBank/DDBJ whole genome shotgun (WGS) entry which is preliminary data.</text>
</comment>
<reference evidence="2" key="1">
    <citation type="submission" date="2023-07" db="EMBL/GenBank/DDBJ databases">
        <title>Two novel species in the genus Flavivirga.</title>
        <authorList>
            <person name="Kwon K."/>
        </authorList>
    </citation>
    <scope>NUCLEOTIDE SEQUENCE</scope>
    <source>
        <strain evidence="2">KCTC 52353</strain>
    </source>
</reference>